<gene>
    <name evidence="3" type="ORF">LZC94_17450</name>
</gene>
<keyword evidence="1" id="KW-0378">Hydrolase</keyword>
<feature type="chain" id="PRO_5044967716" evidence="1">
    <location>
        <begin position="18"/>
        <end position="606"/>
    </location>
</feature>
<dbReference type="PANTHER" id="PTHR11575">
    <property type="entry name" value="5'-NUCLEOTIDASE-RELATED"/>
    <property type="match status" value="1"/>
</dbReference>
<comment type="similarity">
    <text evidence="1">Belongs to the 5'-nucleotidase family.</text>
</comment>
<dbReference type="EMBL" id="CP089984">
    <property type="protein sequence ID" value="WXB19011.1"/>
    <property type="molecule type" value="Genomic_DNA"/>
</dbReference>
<dbReference type="InterPro" id="IPR036907">
    <property type="entry name" value="5'-Nucleotdase_C_sf"/>
</dbReference>
<evidence type="ECO:0000259" key="2">
    <source>
        <dbReference type="Pfam" id="PF02872"/>
    </source>
</evidence>
<dbReference type="PANTHER" id="PTHR11575:SF24">
    <property type="entry name" value="5'-NUCLEOTIDASE"/>
    <property type="match status" value="1"/>
</dbReference>
<proteinExistence type="inferred from homology"/>
<reference evidence="3 4" key="1">
    <citation type="submission" date="2021-12" db="EMBL/GenBank/DDBJ databases">
        <title>Discovery of the Pendulisporaceae a myxobacterial family with distinct sporulation behavior and unique specialized metabolism.</title>
        <authorList>
            <person name="Garcia R."/>
            <person name="Popoff A."/>
            <person name="Bader C.D."/>
            <person name="Loehr J."/>
            <person name="Walesch S."/>
            <person name="Walt C."/>
            <person name="Boldt J."/>
            <person name="Bunk B."/>
            <person name="Haeckl F.J.F.P.J."/>
            <person name="Gunesch A.P."/>
            <person name="Birkelbach J."/>
            <person name="Nuebel U."/>
            <person name="Pietschmann T."/>
            <person name="Bach T."/>
            <person name="Mueller R."/>
        </authorList>
    </citation>
    <scope>NUCLEOTIDE SEQUENCE [LARGE SCALE GENOMIC DNA]</scope>
    <source>
        <strain evidence="3 4">MSr11954</strain>
    </source>
</reference>
<keyword evidence="1" id="KW-0547">Nucleotide-binding</keyword>
<evidence type="ECO:0000256" key="1">
    <source>
        <dbReference type="RuleBase" id="RU362119"/>
    </source>
</evidence>
<dbReference type="Proteomes" id="UP001370348">
    <property type="component" value="Chromosome"/>
</dbReference>
<dbReference type="Gene3D" id="3.60.21.10">
    <property type="match status" value="1"/>
</dbReference>
<keyword evidence="1" id="KW-0732">Signal</keyword>
<dbReference type="InterPro" id="IPR006179">
    <property type="entry name" value="5_nucleotidase/apyrase"/>
</dbReference>
<dbReference type="PRINTS" id="PR01607">
    <property type="entry name" value="APYRASEFAMLY"/>
</dbReference>
<organism evidence="3 4">
    <name type="scientific">Pendulispora albinea</name>
    <dbReference type="NCBI Taxonomy" id="2741071"/>
    <lineage>
        <taxon>Bacteria</taxon>
        <taxon>Pseudomonadati</taxon>
        <taxon>Myxococcota</taxon>
        <taxon>Myxococcia</taxon>
        <taxon>Myxococcales</taxon>
        <taxon>Sorangiineae</taxon>
        <taxon>Pendulisporaceae</taxon>
        <taxon>Pendulispora</taxon>
    </lineage>
</organism>
<evidence type="ECO:0000313" key="4">
    <source>
        <dbReference type="Proteomes" id="UP001370348"/>
    </source>
</evidence>
<dbReference type="SUPFAM" id="SSF55816">
    <property type="entry name" value="5'-nucleotidase (syn. UDP-sugar hydrolase), C-terminal domain"/>
    <property type="match status" value="1"/>
</dbReference>
<protein>
    <submittedName>
        <fullName evidence="3">Bifunctional metallophosphatase/5'-nucleotidase</fullName>
    </submittedName>
</protein>
<dbReference type="PROSITE" id="PS51257">
    <property type="entry name" value="PROKAR_LIPOPROTEIN"/>
    <property type="match status" value="1"/>
</dbReference>
<dbReference type="Pfam" id="PF02872">
    <property type="entry name" value="5_nucleotid_C"/>
    <property type="match status" value="1"/>
</dbReference>
<evidence type="ECO:0000313" key="3">
    <source>
        <dbReference type="EMBL" id="WXB19011.1"/>
    </source>
</evidence>
<keyword evidence="4" id="KW-1185">Reference proteome</keyword>
<feature type="domain" description="5'-Nucleotidase C-terminal" evidence="2">
    <location>
        <begin position="403"/>
        <end position="569"/>
    </location>
</feature>
<dbReference type="SUPFAM" id="SSF56300">
    <property type="entry name" value="Metallo-dependent phosphatases"/>
    <property type="match status" value="1"/>
</dbReference>
<name>A0ABZ2M947_9BACT</name>
<accession>A0ABZ2M947</accession>
<dbReference type="InterPro" id="IPR008334">
    <property type="entry name" value="5'-Nucleotdase_C"/>
</dbReference>
<feature type="signal peptide" evidence="1">
    <location>
        <begin position="1"/>
        <end position="17"/>
    </location>
</feature>
<dbReference type="InterPro" id="IPR029052">
    <property type="entry name" value="Metallo-depent_PP-like"/>
</dbReference>
<dbReference type="Gene3D" id="3.90.780.10">
    <property type="entry name" value="5'-Nucleotidase, C-terminal domain"/>
    <property type="match status" value="1"/>
</dbReference>
<dbReference type="RefSeq" id="WP_394828634.1">
    <property type="nucleotide sequence ID" value="NZ_CP089984.1"/>
</dbReference>
<sequence>MRLRRSTVLFSIPAALAAASIPLAVSCSDESTLVANPSDASIDRAPPSTSDSTAPVKVQILGFNDFHGNLEEPTGNNANVLAEGNDPAIGDAGVPLDGSTKKNVPAGGVVFLAAHIAKLRAQNPNTAVVSSGDMTGASPLVSAIFSDEPTVLAMNAIGLDFNGVGNHEFDHGVGELLRLQYGGCHPTKGCPPDIADFPGAKYRYLAANVDVAKDRTIFPAYGIKELGGQKVAFIGMTLKDTPSVTVPSAVAGLKFDDEVATVNELIPKIKGEGASAIVVLLHQGNIPLPGTVYSDCGVESGTIVDIAKKLDPAVSVVFSAHTHQAYNCKVRDGAGGEKLVTSAASFGRVVTQVELTIDPVQHKVTEKSAKNHIVTRDIAPDPAVKQILDTYKTLAGPVGNEPIGRITGALTKDTTSASGEWIIGDVIADAMLAGMQDPKKPGYDAVIALMNAGGVRASVPCDGCSEASPGTMTYAQAFTVQPFTNYLVTVSLTGAQIETLLNQQGKGILQIAGLKYAYKRPGGGAPVVEPNTIQVREAGGYVALDPAKTYRVVTNNFLATGGDGFDEFKKATNPTNGPIDLDALIAYMKANNPLKPPALDRITRLP</sequence>